<dbReference type="InterPro" id="IPR023011">
    <property type="entry name" value="ATP_synth_F0_asu_AS"/>
</dbReference>
<dbReference type="GO" id="GO:0045259">
    <property type="term" value="C:proton-transporting ATP synthase complex"/>
    <property type="evidence" value="ECO:0007669"/>
    <property type="project" value="UniProtKB-KW"/>
</dbReference>
<dbReference type="AlphaFoldDB" id="A0A2H0YRI6"/>
<evidence type="ECO:0000256" key="7">
    <source>
        <dbReference type="ARBA" id="ARBA00022989"/>
    </source>
</evidence>
<evidence type="ECO:0000256" key="8">
    <source>
        <dbReference type="ARBA" id="ARBA00023065"/>
    </source>
</evidence>
<feature type="transmembrane region" description="Helical" evidence="11">
    <location>
        <begin position="219"/>
        <end position="240"/>
    </location>
</feature>
<dbReference type="InterPro" id="IPR035908">
    <property type="entry name" value="F0_ATP_A_sf"/>
</dbReference>
<comment type="subcellular location">
    <subcellularLocation>
        <location evidence="11 12">Cell membrane</location>
        <topology evidence="11 12">Multi-pass membrane protein</topology>
    </subcellularLocation>
    <subcellularLocation>
        <location evidence="1">Membrane</location>
        <topology evidence="1">Multi-pass membrane protein</topology>
    </subcellularLocation>
</comment>
<evidence type="ECO:0000256" key="9">
    <source>
        <dbReference type="ARBA" id="ARBA00023136"/>
    </source>
</evidence>
<dbReference type="PANTHER" id="PTHR42823">
    <property type="entry name" value="ATP SYNTHASE SUBUNIT A, CHLOROPLASTIC"/>
    <property type="match status" value="1"/>
</dbReference>
<keyword evidence="5 11" id="KW-0812">Transmembrane</keyword>
<dbReference type="InterPro" id="IPR000568">
    <property type="entry name" value="ATP_synth_F0_asu"/>
</dbReference>
<dbReference type="GO" id="GO:0042777">
    <property type="term" value="P:proton motive force-driven plasma membrane ATP synthesis"/>
    <property type="evidence" value="ECO:0007669"/>
    <property type="project" value="TreeGrafter"/>
</dbReference>
<gene>
    <name evidence="11 13" type="primary">atpB</name>
    <name evidence="13" type="ORF">COT26_00060</name>
</gene>
<keyword evidence="11" id="KW-1003">Cell membrane</keyword>
<evidence type="ECO:0000256" key="11">
    <source>
        <dbReference type="HAMAP-Rule" id="MF_01393"/>
    </source>
</evidence>
<dbReference type="CDD" id="cd00310">
    <property type="entry name" value="ATP-synt_Fo_a_6"/>
    <property type="match status" value="1"/>
</dbReference>
<dbReference type="NCBIfam" id="TIGR01131">
    <property type="entry name" value="ATP_synt_6_or_A"/>
    <property type="match status" value="1"/>
</dbReference>
<comment type="function">
    <text evidence="11 12">Key component of the proton channel; it plays a direct role in the translocation of protons across the membrane.</text>
</comment>
<name>A0A2H0YRI6_9BACT</name>
<comment type="caution">
    <text evidence="13">The sequence shown here is derived from an EMBL/GenBank/DDBJ whole genome shotgun (WGS) entry which is preliminary data.</text>
</comment>
<feature type="transmembrane region" description="Helical" evidence="11">
    <location>
        <begin position="81"/>
        <end position="100"/>
    </location>
</feature>
<dbReference type="EMBL" id="PEXW01000002">
    <property type="protein sequence ID" value="PIS41046.1"/>
    <property type="molecule type" value="Genomic_DNA"/>
</dbReference>
<dbReference type="PRINTS" id="PR00123">
    <property type="entry name" value="ATPASEA"/>
</dbReference>
<keyword evidence="8 11" id="KW-0406">Ion transport</keyword>
<accession>A0A2H0YRI6</accession>
<comment type="similarity">
    <text evidence="2 11 12">Belongs to the ATPase A chain family.</text>
</comment>
<sequence>MAAEVSLAAEKVFHFGPLPITNSLLATWVVMAILIIGAIILNRKIKKDKPGGFQNLVEMIFEGGLGLMDSVTQDRKQSAKFFPFVFTFFILIIAGNWFGLLPGVGTIGFHEILDGKETFVPLLRGSAADLNFTLALAAISVVATQVIAIATLGFIKHSKKYVNFKNPIMGFVGALEGISEFAKILSFSFRLFGNIFAGEVLLIVIGLIIPYLVPIPFLFLELFVGFIQAFIFSVLTLVFLKIATTATEH</sequence>
<protein>
    <recommendedName>
        <fullName evidence="11 12">ATP synthase subunit a</fullName>
    </recommendedName>
    <alternativeName>
        <fullName evidence="11">ATP synthase F0 sector subunit a</fullName>
    </alternativeName>
    <alternativeName>
        <fullName evidence="11">F-ATPase subunit 6</fullName>
    </alternativeName>
</protein>
<evidence type="ECO:0000256" key="6">
    <source>
        <dbReference type="ARBA" id="ARBA00022781"/>
    </source>
</evidence>
<dbReference type="Proteomes" id="UP000236845">
    <property type="component" value="Unassembled WGS sequence"/>
</dbReference>
<organism evidence="13 14">
    <name type="scientific">Candidatus Kerfeldbacteria bacterium CG08_land_8_20_14_0_20_43_14</name>
    <dbReference type="NCBI Taxonomy" id="2014246"/>
    <lineage>
        <taxon>Bacteria</taxon>
        <taxon>Candidatus Kerfeldiibacteriota</taxon>
    </lineage>
</organism>
<evidence type="ECO:0000256" key="5">
    <source>
        <dbReference type="ARBA" id="ARBA00022692"/>
    </source>
</evidence>
<evidence type="ECO:0000256" key="4">
    <source>
        <dbReference type="ARBA" id="ARBA00022547"/>
    </source>
</evidence>
<keyword evidence="7 11" id="KW-1133">Transmembrane helix</keyword>
<keyword evidence="6 11" id="KW-0375">Hydrogen ion transport</keyword>
<evidence type="ECO:0000256" key="10">
    <source>
        <dbReference type="ARBA" id="ARBA00023310"/>
    </source>
</evidence>
<feature type="transmembrane region" description="Helical" evidence="11">
    <location>
        <begin position="191"/>
        <end position="213"/>
    </location>
</feature>
<evidence type="ECO:0000256" key="2">
    <source>
        <dbReference type="ARBA" id="ARBA00006810"/>
    </source>
</evidence>
<dbReference type="GO" id="GO:0046933">
    <property type="term" value="F:proton-transporting ATP synthase activity, rotational mechanism"/>
    <property type="evidence" value="ECO:0007669"/>
    <property type="project" value="UniProtKB-UniRule"/>
</dbReference>
<dbReference type="SUPFAM" id="SSF81336">
    <property type="entry name" value="F1F0 ATP synthase subunit A"/>
    <property type="match status" value="1"/>
</dbReference>
<keyword evidence="3 11" id="KW-0813">Transport</keyword>
<dbReference type="GO" id="GO:0005886">
    <property type="term" value="C:plasma membrane"/>
    <property type="evidence" value="ECO:0007669"/>
    <property type="project" value="UniProtKB-SubCell"/>
</dbReference>
<feature type="transmembrane region" description="Helical" evidence="11">
    <location>
        <begin position="132"/>
        <end position="155"/>
    </location>
</feature>
<dbReference type="PROSITE" id="PS00449">
    <property type="entry name" value="ATPASE_A"/>
    <property type="match status" value="1"/>
</dbReference>
<keyword evidence="4 11" id="KW-0138">CF(0)</keyword>
<evidence type="ECO:0000313" key="14">
    <source>
        <dbReference type="Proteomes" id="UP000236845"/>
    </source>
</evidence>
<keyword evidence="9 11" id="KW-0472">Membrane</keyword>
<evidence type="ECO:0000313" key="13">
    <source>
        <dbReference type="EMBL" id="PIS41046.1"/>
    </source>
</evidence>
<dbReference type="InterPro" id="IPR045082">
    <property type="entry name" value="ATP_syn_F0_a_bact/chloroplast"/>
</dbReference>
<dbReference type="PANTHER" id="PTHR42823:SF3">
    <property type="entry name" value="ATP SYNTHASE SUBUNIT A, CHLOROPLASTIC"/>
    <property type="match status" value="1"/>
</dbReference>
<keyword evidence="10 11" id="KW-0066">ATP synthesis</keyword>
<feature type="transmembrane region" description="Helical" evidence="11">
    <location>
        <begin position="20"/>
        <end position="41"/>
    </location>
</feature>
<dbReference type="HAMAP" id="MF_01393">
    <property type="entry name" value="ATP_synth_a_bact"/>
    <property type="match status" value="1"/>
</dbReference>
<reference evidence="14" key="1">
    <citation type="submission" date="2017-09" db="EMBL/GenBank/DDBJ databases">
        <title>Depth-based differentiation of microbial function through sediment-hosted aquifers and enrichment of novel symbionts in the deep terrestrial subsurface.</title>
        <authorList>
            <person name="Probst A.J."/>
            <person name="Ladd B."/>
            <person name="Jarett J.K."/>
            <person name="Geller-Mcgrath D.E."/>
            <person name="Sieber C.M.K."/>
            <person name="Emerson J.B."/>
            <person name="Anantharaman K."/>
            <person name="Thomas B.C."/>
            <person name="Malmstrom R."/>
            <person name="Stieglmeier M."/>
            <person name="Klingl A."/>
            <person name="Woyke T."/>
            <person name="Ryan C.M."/>
            <person name="Banfield J.F."/>
        </authorList>
    </citation>
    <scope>NUCLEOTIDE SEQUENCE [LARGE SCALE GENOMIC DNA]</scope>
</reference>
<evidence type="ECO:0000256" key="12">
    <source>
        <dbReference type="RuleBase" id="RU000483"/>
    </source>
</evidence>
<evidence type="ECO:0000256" key="1">
    <source>
        <dbReference type="ARBA" id="ARBA00004141"/>
    </source>
</evidence>
<dbReference type="Gene3D" id="1.20.120.220">
    <property type="entry name" value="ATP synthase, F0 complex, subunit A"/>
    <property type="match status" value="1"/>
</dbReference>
<dbReference type="Pfam" id="PF00119">
    <property type="entry name" value="ATP-synt_A"/>
    <property type="match status" value="1"/>
</dbReference>
<proteinExistence type="inferred from homology"/>
<evidence type="ECO:0000256" key="3">
    <source>
        <dbReference type="ARBA" id="ARBA00022448"/>
    </source>
</evidence>